<keyword evidence="2" id="KW-0677">Repeat</keyword>
<sequence>MGVLYSKNIRRMSLFGQTIENALKREMDDQKVHYKPESLDALVEKTHFSRYELKYLYQCFKQNCPSGYVTREQFIQIFRSFFSIHRYSDASLYAELVFNTFDDDRNNRISFSEFVIQLSLFTKGTLAQRLDWLFDLYDCNGRGYLTEDDHLTVCRAMYALVGVHYYKEKHIPVVVRRHIKHQFTKLDRNRDGKITREEFIRSCLDDNKIISSMEALKTVDAINSSIKMSLLNETVAHGWIRGRKETRDTYGGERESCCNAFATSRGKEKLDVITAWDLKISRIEEKEGSISSDEEVKCARWPWGIPTHPMFWKPTEGEITVLLRPRASIPCFAVC</sequence>
<dbReference type="OrthoDB" id="191686at2759"/>
<organism evidence="5 6">
    <name type="scientific">Ancylostoma ceylanicum</name>
    <dbReference type="NCBI Taxonomy" id="53326"/>
    <lineage>
        <taxon>Eukaryota</taxon>
        <taxon>Metazoa</taxon>
        <taxon>Ecdysozoa</taxon>
        <taxon>Nematoda</taxon>
        <taxon>Chromadorea</taxon>
        <taxon>Rhabditida</taxon>
        <taxon>Rhabditina</taxon>
        <taxon>Rhabditomorpha</taxon>
        <taxon>Strongyloidea</taxon>
        <taxon>Ancylostomatidae</taxon>
        <taxon>Ancylostomatinae</taxon>
        <taxon>Ancylostoma</taxon>
    </lineage>
</organism>
<name>A0A016TQY0_9BILA</name>
<dbReference type="PROSITE" id="PS00018">
    <property type="entry name" value="EF_HAND_1"/>
    <property type="match status" value="2"/>
</dbReference>
<evidence type="ECO:0000256" key="1">
    <source>
        <dbReference type="ARBA" id="ARBA00022723"/>
    </source>
</evidence>
<dbReference type="PANTHER" id="PTHR23055">
    <property type="entry name" value="CALCIUM BINDING PROTEINS"/>
    <property type="match status" value="1"/>
</dbReference>
<dbReference type="SMART" id="SM00054">
    <property type="entry name" value="EFh"/>
    <property type="match status" value="3"/>
</dbReference>
<proteinExistence type="predicted"/>
<dbReference type="InterPro" id="IPR018247">
    <property type="entry name" value="EF_Hand_1_Ca_BS"/>
</dbReference>
<dbReference type="PANTHER" id="PTHR23055:SF167">
    <property type="entry name" value="EF-HAND DOMAIN-CONTAINING PROTEIN"/>
    <property type="match status" value="1"/>
</dbReference>
<dbReference type="InterPro" id="IPR028846">
    <property type="entry name" value="Recoverin"/>
</dbReference>
<evidence type="ECO:0000256" key="3">
    <source>
        <dbReference type="ARBA" id="ARBA00022837"/>
    </source>
</evidence>
<dbReference type="InterPro" id="IPR002048">
    <property type="entry name" value="EF_hand_dom"/>
</dbReference>
<dbReference type="EMBL" id="JARK01001419">
    <property type="protein sequence ID" value="EYC05170.1"/>
    <property type="molecule type" value="Genomic_DNA"/>
</dbReference>
<feature type="domain" description="EF-hand" evidence="4">
    <location>
        <begin position="89"/>
        <end position="124"/>
    </location>
</feature>
<dbReference type="AlphaFoldDB" id="A0A016TQY0"/>
<dbReference type="GO" id="GO:0005509">
    <property type="term" value="F:calcium ion binding"/>
    <property type="evidence" value="ECO:0007669"/>
    <property type="project" value="InterPro"/>
</dbReference>
<dbReference type="Gene3D" id="1.10.238.10">
    <property type="entry name" value="EF-hand"/>
    <property type="match status" value="1"/>
</dbReference>
<keyword evidence="3" id="KW-0106">Calcium</keyword>
<dbReference type="STRING" id="53326.A0A016TQY0"/>
<accession>A0A016TQY0</accession>
<evidence type="ECO:0000256" key="2">
    <source>
        <dbReference type="ARBA" id="ARBA00022737"/>
    </source>
</evidence>
<dbReference type="CDD" id="cd00051">
    <property type="entry name" value="EFh"/>
    <property type="match status" value="2"/>
</dbReference>
<dbReference type="PROSITE" id="PS50222">
    <property type="entry name" value="EF_HAND_2"/>
    <property type="match status" value="3"/>
</dbReference>
<evidence type="ECO:0000313" key="6">
    <source>
        <dbReference type="Proteomes" id="UP000024635"/>
    </source>
</evidence>
<feature type="domain" description="EF-hand" evidence="4">
    <location>
        <begin position="125"/>
        <end position="160"/>
    </location>
</feature>
<keyword evidence="6" id="KW-1185">Reference proteome</keyword>
<reference evidence="6" key="1">
    <citation type="journal article" date="2015" name="Nat. Genet.">
        <title>The genome and transcriptome of the zoonotic hookworm Ancylostoma ceylanicum identify infection-specific gene families.</title>
        <authorList>
            <person name="Schwarz E.M."/>
            <person name="Hu Y."/>
            <person name="Antoshechkin I."/>
            <person name="Miller M.M."/>
            <person name="Sternberg P.W."/>
            <person name="Aroian R.V."/>
        </authorList>
    </citation>
    <scope>NUCLEOTIDE SEQUENCE</scope>
    <source>
        <strain evidence="6">HY135</strain>
    </source>
</reference>
<protein>
    <recommendedName>
        <fullName evidence="4">EF-hand domain-containing protein</fullName>
    </recommendedName>
</protein>
<dbReference type="Pfam" id="PF13833">
    <property type="entry name" value="EF-hand_8"/>
    <property type="match status" value="1"/>
</dbReference>
<dbReference type="SUPFAM" id="SSF47473">
    <property type="entry name" value="EF-hand"/>
    <property type="match status" value="1"/>
</dbReference>
<evidence type="ECO:0000259" key="4">
    <source>
        <dbReference type="PROSITE" id="PS50222"/>
    </source>
</evidence>
<gene>
    <name evidence="5" type="primary">Acey_s0083.g1627</name>
    <name evidence="5" type="ORF">Y032_0083g1627</name>
</gene>
<dbReference type="InterPro" id="IPR011992">
    <property type="entry name" value="EF-hand-dom_pair"/>
</dbReference>
<dbReference type="Proteomes" id="UP000024635">
    <property type="component" value="Unassembled WGS sequence"/>
</dbReference>
<dbReference type="Pfam" id="PF13499">
    <property type="entry name" value="EF-hand_7"/>
    <property type="match status" value="1"/>
</dbReference>
<feature type="domain" description="EF-hand" evidence="4">
    <location>
        <begin position="174"/>
        <end position="209"/>
    </location>
</feature>
<evidence type="ECO:0000313" key="5">
    <source>
        <dbReference type="EMBL" id="EYC05170.1"/>
    </source>
</evidence>
<comment type="caution">
    <text evidence="5">The sequence shown here is derived from an EMBL/GenBank/DDBJ whole genome shotgun (WGS) entry which is preliminary data.</text>
</comment>
<dbReference type="PRINTS" id="PR00450">
    <property type="entry name" value="RECOVERIN"/>
</dbReference>
<keyword evidence="1" id="KW-0479">Metal-binding</keyword>